<reference evidence="6" key="1">
    <citation type="submission" date="2021-11" db="EMBL/GenBank/DDBJ databases">
        <authorList>
            <person name="Schell T."/>
        </authorList>
    </citation>
    <scope>NUCLEOTIDE SEQUENCE</scope>
    <source>
        <strain evidence="6">M5</strain>
    </source>
</reference>
<dbReference type="GO" id="GO:0030496">
    <property type="term" value="C:midbody"/>
    <property type="evidence" value="ECO:0007669"/>
    <property type="project" value="TreeGrafter"/>
</dbReference>
<comment type="similarity">
    <text evidence="1">Belongs to the ENTR1 family.</text>
</comment>
<evidence type="ECO:0000256" key="1">
    <source>
        <dbReference type="ARBA" id="ARBA00007791"/>
    </source>
</evidence>
<dbReference type="PANTHER" id="PTHR31259:SF3">
    <property type="entry name" value="ENDOSOME-ASSOCIATED-TRAFFICKING REGULATOR 1"/>
    <property type="match status" value="1"/>
</dbReference>
<evidence type="ECO:0000256" key="3">
    <source>
        <dbReference type="ARBA" id="ARBA00023054"/>
    </source>
</evidence>
<name>A0A8J2RN27_9CRUS</name>
<feature type="compositionally biased region" description="Polar residues" evidence="5">
    <location>
        <begin position="139"/>
        <end position="149"/>
    </location>
</feature>
<dbReference type="PANTHER" id="PTHR31259">
    <property type="entry name" value="ENDOSOME-ASSOCIATED TRAFFICKING REGULATOR 1"/>
    <property type="match status" value="1"/>
</dbReference>
<dbReference type="GO" id="GO:0005769">
    <property type="term" value="C:early endosome"/>
    <property type="evidence" value="ECO:0007669"/>
    <property type="project" value="TreeGrafter"/>
</dbReference>
<dbReference type="EMBL" id="CAKKLH010000223">
    <property type="protein sequence ID" value="CAH0106257.1"/>
    <property type="molecule type" value="Genomic_DNA"/>
</dbReference>
<accession>A0A8J2RN27</accession>
<organism evidence="6 7">
    <name type="scientific">Daphnia galeata</name>
    <dbReference type="NCBI Taxonomy" id="27404"/>
    <lineage>
        <taxon>Eukaryota</taxon>
        <taxon>Metazoa</taxon>
        <taxon>Ecdysozoa</taxon>
        <taxon>Arthropoda</taxon>
        <taxon>Crustacea</taxon>
        <taxon>Branchiopoda</taxon>
        <taxon>Diplostraca</taxon>
        <taxon>Cladocera</taxon>
        <taxon>Anomopoda</taxon>
        <taxon>Daphniidae</taxon>
        <taxon>Daphnia</taxon>
    </lineage>
</organism>
<dbReference type="GO" id="GO:0045724">
    <property type="term" value="P:positive regulation of cilium assembly"/>
    <property type="evidence" value="ECO:0007669"/>
    <property type="project" value="TreeGrafter"/>
</dbReference>
<gene>
    <name evidence="6" type="ORF">DGAL_LOCUS9411</name>
</gene>
<protein>
    <recommendedName>
        <fullName evidence="2">Endosome-associated-trafficking regulator 1</fullName>
    </recommendedName>
</protein>
<dbReference type="InterPro" id="IPR026757">
    <property type="entry name" value="ENTR1"/>
</dbReference>
<feature type="coiled-coil region" evidence="4">
    <location>
        <begin position="289"/>
        <end position="369"/>
    </location>
</feature>
<feature type="region of interest" description="Disordered" evidence="5">
    <location>
        <begin position="138"/>
        <end position="162"/>
    </location>
</feature>
<proteinExistence type="inferred from homology"/>
<evidence type="ECO:0000256" key="5">
    <source>
        <dbReference type="SAM" id="MobiDB-lite"/>
    </source>
</evidence>
<feature type="region of interest" description="Disordered" evidence="5">
    <location>
        <begin position="1"/>
        <end position="103"/>
    </location>
</feature>
<keyword evidence="3 4" id="KW-0175">Coiled coil</keyword>
<evidence type="ECO:0000313" key="7">
    <source>
        <dbReference type="Proteomes" id="UP000789390"/>
    </source>
</evidence>
<feature type="compositionally biased region" description="Basic and acidic residues" evidence="5">
    <location>
        <begin position="1"/>
        <end position="22"/>
    </location>
</feature>
<dbReference type="SUPFAM" id="SSF57997">
    <property type="entry name" value="Tropomyosin"/>
    <property type="match status" value="1"/>
</dbReference>
<sequence>MDAGDVKETSESTENSDNRDPNNEQNEGAIGGITNPPASSSITGAREDNPFSFRHFLRRTQTTGPSPQPDQHRMSEEEFEANRCGGARPKTKARNSRHGLESDVKSPCGLPDFVQDYLGVEHDLNSTNYLNGFHVPDQSFGNNPTSSDSPLDLPRSHSPIHAAGAMPIPLDIANFASSHVEDDVEHLGTLDLANLNSSLILNDLQPHEDRDPVLPDAAQAHEINNNENINSLTQLPDFLSDGPMQSGRINQETIASHEASPGIQPAPHSSIMEENARLRQQIEMSTANERMASSRIERLESLLEEYRRRESEEASSLERSMEQIESNLKIATQRAAQSESQVIQLKKENRRLQDEVKSLQEAIRLQYNEETSPSQSRSLNLTAQELNAAANSAERSIRYNTIKSLLTQTSDIKQQWNPRRDLLAGVDHLRVVAAALQSMERIEEVRTKRDK</sequence>
<evidence type="ECO:0000256" key="2">
    <source>
        <dbReference type="ARBA" id="ARBA00016007"/>
    </source>
</evidence>
<evidence type="ECO:0000256" key="4">
    <source>
        <dbReference type="SAM" id="Coils"/>
    </source>
</evidence>
<keyword evidence="7" id="KW-1185">Reference proteome</keyword>
<dbReference type="Proteomes" id="UP000789390">
    <property type="component" value="Unassembled WGS sequence"/>
</dbReference>
<evidence type="ECO:0000313" key="6">
    <source>
        <dbReference type="EMBL" id="CAH0106257.1"/>
    </source>
</evidence>
<comment type="caution">
    <text evidence="6">The sequence shown here is derived from an EMBL/GenBank/DDBJ whole genome shotgun (WGS) entry which is preliminary data.</text>
</comment>
<dbReference type="OrthoDB" id="6499155at2759"/>
<dbReference type="GO" id="GO:0032465">
    <property type="term" value="P:regulation of cytokinesis"/>
    <property type="evidence" value="ECO:0007669"/>
    <property type="project" value="TreeGrafter"/>
</dbReference>
<dbReference type="GO" id="GO:0036064">
    <property type="term" value="C:ciliary basal body"/>
    <property type="evidence" value="ECO:0007669"/>
    <property type="project" value="TreeGrafter"/>
</dbReference>
<dbReference type="GO" id="GO:0005813">
    <property type="term" value="C:centrosome"/>
    <property type="evidence" value="ECO:0007669"/>
    <property type="project" value="TreeGrafter"/>
</dbReference>
<dbReference type="GO" id="GO:0055037">
    <property type="term" value="C:recycling endosome"/>
    <property type="evidence" value="ECO:0007669"/>
    <property type="project" value="TreeGrafter"/>
</dbReference>
<dbReference type="AlphaFoldDB" id="A0A8J2RN27"/>
<dbReference type="GO" id="GO:1903566">
    <property type="term" value="P:positive regulation of protein localization to cilium"/>
    <property type="evidence" value="ECO:0007669"/>
    <property type="project" value="TreeGrafter"/>
</dbReference>